<dbReference type="RefSeq" id="XP_030993032.1">
    <property type="nucleotide sequence ID" value="XM_031134159.1"/>
</dbReference>
<comment type="caution">
    <text evidence="1">The sequence shown here is derived from an EMBL/GenBank/DDBJ whole genome shotgun (WGS) entry which is preliminary data.</text>
</comment>
<proteinExistence type="predicted"/>
<dbReference type="Proteomes" id="UP000319257">
    <property type="component" value="Unassembled WGS sequence"/>
</dbReference>
<dbReference type="OrthoDB" id="4758810at2759"/>
<organism evidence="1 2">
    <name type="scientific">Thyridium curvatum</name>
    <dbReference type="NCBI Taxonomy" id="1093900"/>
    <lineage>
        <taxon>Eukaryota</taxon>
        <taxon>Fungi</taxon>
        <taxon>Dikarya</taxon>
        <taxon>Ascomycota</taxon>
        <taxon>Pezizomycotina</taxon>
        <taxon>Sordariomycetes</taxon>
        <taxon>Sordariomycetidae</taxon>
        <taxon>Thyridiales</taxon>
        <taxon>Thyridiaceae</taxon>
        <taxon>Thyridium</taxon>
    </lineage>
</organism>
<sequence length="816" mass="90445">MLVTLKHFCLGHDLGSLCSLHLKESEPSNLSISSLCSAVVGYSDRQTHLILQCVEALDNPACLSKKDNPQSIPKCKEQGDKFPKFKVQLLPPTTVHSNLPNPIPNYNFKYTTLRIATIVMEAFEETDAGLEKAMGLIDETLDKEGLHGLRLDTSRHVLARAKMVSHGLRSAQKRRNNAIVVYLVSSVIERQLANGALEQEPLEAGLPAPGKVGVLTYTEFVQRVGKDTLREFPDDLVILADSELSFSYEAAIAHKVIAYHARSVREARKQSVHLITFTILSSHAYERQAYHGTGLEEVSHQVDKRSALRHAEVVEFTAGSDSNTAVFKAALDCIRNGKTVVSFLDPVLTEDIMLRAYRLLLTEPNVQRPKHRTLVSDMAAVQVTGVFGPPFNSNSTWVTVSAFTSSHVLPIVNVGMVLSGIEVPRFVAADFARGGLLVKEGRQYSVPEMVLQHLYVTGASPVCTRDRIFCMYSPEELSELPSLAPQRFLNGEIMQFLVEAVYRWPRHPLLTLSVRMRPDEVRVLAEMVRRLVRMGVVEPTGPGFALTGSKGVRLRNSLLPMFPDGFNACVLLSGLDGLPVRVQRVLIRAGAVAMYADSLIESRVEEMTSQDFLEIQTDCHGVGKLLSPQGNLWVMLGLYDKAMILSGNLERPLPLLAGNRVCLSEAAVRNVADTVDRIEGLYHLSPTNAAAQPLSDADKRNMSSHLMRAWFDKLVFLRRSGNNAFDLLSLEAVEIDWRDFFDPVVFWNSRPNPNADDGVLGFALAMEHWADDEEDPNKIGAMAVTLLPRELIQQVMEETRSGAVDAFVSKYLLADE</sequence>
<dbReference type="AlphaFoldDB" id="A0A507B2L9"/>
<reference evidence="1 2" key="1">
    <citation type="submission" date="2019-06" db="EMBL/GenBank/DDBJ databases">
        <title>Draft genome sequence of the filamentous fungus Phialemoniopsis curvata isolated from diesel fuel.</title>
        <authorList>
            <person name="Varaljay V.A."/>
            <person name="Lyon W.J."/>
            <person name="Crouch A.L."/>
            <person name="Drake C.E."/>
            <person name="Hollomon J.M."/>
            <person name="Nadeau L.J."/>
            <person name="Nunn H.S."/>
            <person name="Stevenson B.S."/>
            <person name="Bojanowski C.L."/>
            <person name="Crookes-Goodson W.J."/>
        </authorList>
    </citation>
    <scope>NUCLEOTIDE SEQUENCE [LARGE SCALE GENOMIC DNA]</scope>
    <source>
        <strain evidence="1 2">D216</strain>
    </source>
</reference>
<dbReference type="InParanoid" id="A0A507B2L9"/>
<evidence type="ECO:0000313" key="1">
    <source>
        <dbReference type="EMBL" id="TPX11321.1"/>
    </source>
</evidence>
<evidence type="ECO:0000313" key="2">
    <source>
        <dbReference type="Proteomes" id="UP000319257"/>
    </source>
</evidence>
<accession>A0A507B2L9</accession>
<name>A0A507B2L9_9PEZI</name>
<dbReference type="EMBL" id="SKBQ01000004">
    <property type="protein sequence ID" value="TPX11321.1"/>
    <property type="molecule type" value="Genomic_DNA"/>
</dbReference>
<protein>
    <submittedName>
        <fullName evidence="1">Uncharacterized protein</fullName>
    </submittedName>
</protein>
<gene>
    <name evidence="1" type="ORF">E0L32_001139</name>
</gene>
<keyword evidence="2" id="KW-1185">Reference proteome</keyword>
<dbReference type="GeneID" id="41968586"/>